<reference evidence="9 10" key="1">
    <citation type="submission" date="2023-01" db="EMBL/GenBank/DDBJ databases">
        <title>Analysis of 21 Apiospora genomes using comparative genomics revels a genus with tremendous synthesis potential of carbohydrate active enzymes and secondary metabolites.</title>
        <authorList>
            <person name="Sorensen T."/>
        </authorList>
    </citation>
    <scope>NUCLEOTIDE SEQUENCE [LARGE SCALE GENOMIC DNA]</scope>
    <source>
        <strain evidence="9 10">CBS 117206</strain>
    </source>
</reference>
<keyword evidence="2" id="KW-0479">Metal-binding</keyword>
<dbReference type="InterPro" id="IPR001138">
    <property type="entry name" value="Zn2Cys6_DnaBD"/>
</dbReference>
<keyword evidence="5" id="KW-0804">Transcription</keyword>
<gene>
    <name evidence="9" type="ORF">PG999_005553</name>
</gene>
<dbReference type="AlphaFoldDB" id="A0AAW0R2M8"/>
<dbReference type="Pfam" id="PF04082">
    <property type="entry name" value="Fungal_trans"/>
    <property type="match status" value="1"/>
</dbReference>
<dbReference type="GO" id="GO:0005634">
    <property type="term" value="C:nucleus"/>
    <property type="evidence" value="ECO:0007669"/>
    <property type="project" value="UniProtKB-SubCell"/>
</dbReference>
<organism evidence="9 10">
    <name type="scientific">Apiospora kogelbergensis</name>
    <dbReference type="NCBI Taxonomy" id="1337665"/>
    <lineage>
        <taxon>Eukaryota</taxon>
        <taxon>Fungi</taxon>
        <taxon>Dikarya</taxon>
        <taxon>Ascomycota</taxon>
        <taxon>Pezizomycotina</taxon>
        <taxon>Sordariomycetes</taxon>
        <taxon>Xylariomycetidae</taxon>
        <taxon>Amphisphaeriales</taxon>
        <taxon>Apiosporaceae</taxon>
        <taxon>Apiospora</taxon>
    </lineage>
</organism>
<dbReference type="InterPro" id="IPR036864">
    <property type="entry name" value="Zn2-C6_fun-type_DNA-bd_sf"/>
</dbReference>
<dbReference type="CDD" id="cd12148">
    <property type="entry name" value="fungal_TF_MHR"/>
    <property type="match status" value="1"/>
</dbReference>
<comment type="subcellular location">
    <subcellularLocation>
        <location evidence="1">Nucleus</location>
    </subcellularLocation>
</comment>
<dbReference type="GO" id="GO:0006351">
    <property type="term" value="P:DNA-templated transcription"/>
    <property type="evidence" value="ECO:0007669"/>
    <property type="project" value="InterPro"/>
</dbReference>
<evidence type="ECO:0000256" key="7">
    <source>
        <dbReference type="SAM" id="MobiDB-lite"/>
    </source>
</evidence>
<dbReference type="Proteomes" id="UP001392437">
    <property type="component" value="Unassembled WGS sequence"/>
</dbReference>
<accession>A0AAW0R2M8</accession>
<dbReference type="Gene3D" id="4.10.240.10">
    <property type="entry name" value="Zn(2)-C6 fungal-type DNA-binding domain"/>
    <property type="match status" value="1"/>
</dbReference>
<evidence type="ECO:0000256" key="1">
    <source>
        <dbReference type="ARBA" id="ARBA00004123"/>
    </source>
</evidence>
<dbReference type="SUPFAM" id="SSF57701">
    <property type="entry name" value="Zn2/Cys6 DNA-binding domain"/>
    <property type="match status" value="1"/>
</dbReference>
<dbReference type="PANTHER" id="PTHR47338">
    <property type="entry name" value="ZN(II)2CYS6 TRANSCRIPTION FACTOR (EUROFUNG)-RELATED"/>
    <property type="match status" value="1"/>
</dbReference>
<evidence type="ECO:0000256" key="5">
    <source>
        <dbReference type="ARBA" id="ARBA00023163"/>
    </source>
</evidence>
<keyword evidence="10" id="KW-1185">Reference proteome</keyword>
<name>A0AAW0R2M8_9PEZI</name>
<dbReference type="InterPro" id="IPR050815">
    <property type="entry name" value="TF_fung"/>
</dbReference>
<proteinExistence type="predicted"/>
<evidence type="ECO:0000313" key="9">
    <source>
        <dbReference type="EMBL" id="KAK8121433.1"/>
    </source>
</evidence>
<comment type="caution">
    <text evidence="9">The sequence shown here is derived from an EMBL/GenBank/DDBJ whole genome shotgun (WGS) entry which is preliminary data.</text>
</comment>
<dbReference type="GO" id="GO:0000981">
    <property type="term" value="F:DNA-binding transcription factor activity, RNA polymerase II-specific"/>
    <property type="evidence" value="ECO:0007669"/>
    <property type="project" value="InterPro"/>
</dbReference>
<dbReference type="GO" id="GO:0003677">
    <property type="term" value="F:DNA binding"/>
    <property type="evidence" value="ECO:0007669"/>
    <property type="project" value="UniProtKB-KW"/>
</dbReference>
<dbReference type="EMBL" id="JAQQWP010000004">
    <property type="protein sequence ID" value="KAK8121433.1"/>
    <property type="molecule type" value="Genomic_DNA"/>
</dbReference>
<feature type="compositionally biased region" description="Polar residues" evidence="7">
    <location>
        <begin position="1"/>
        <end position="13"/>
    </location>
</feature>
<dbReference type="Pfam" id="PF00172">
    <property type="entry name" value="Zn_clus"/>
    <property type="match status" value="1"/>
</dbReference>
<protein>
    <submittedName>
        <fullName evidence="9">Zn(2)-C6 fungal-type DNA-binding domain protein</fullName>
    </submittedName>
</protein>
<evidence type="ECO:0000313" key="10">
    <source>
        <dbReference type="Proteomes" id="UP001392437"/>
    </source>
</evidence>
<feature type="domain" description="Xylanolytic transcriptional activator regulatory" evidence="8">
    <location>
        <begin position="273"/>
        <end position="352"/>
    </location>
</feature>
<feature type="region of interest" description="Disordered" evidence="7">
    <location>
        <begin position="1"/>
        <end position="35"/>
    </location>
</feature>
<dbReference type="SMART" id="SM00906">
    <property type="entry name" value="Fungal_trans"/>
    <property type="match status" value="1"/>
</dbReference>
<keyword evidence="6" id="KW-0539">Nucleus</keyword>
<keyword evidence="3" id="KW-0805">Transcription regulation</keyword>
<dbReference type="InterPro" id="IPR007219">
    <property type="entry name" value="XnlR_reg_dom"/>
</dbReference>
<evidence type="ECO:0000256" key="4">
    <source>
        <dbReference type="ARBA" id="ARBA00023125"/>
    </source>
</evidence>
<evidence type="ECO:0000256" key="2">
    <source>
        <dbReference type="ARBA" id="ARBA00022723"/>
    </source>
</evidence>
<keyword evidence="4 9" id="KW-0238">DNA-binding</keyword>
<sequence>MPESSSQFGSRQHSGLACQVQKPPNSKPNNRLPLKSKCDREDPCGNCIDAGIECAFDQTRVQRGPKKGHLRDIRSRIAVLEKRVFGQLDIGFSFHDALMQNPDTDDMEAIYNSGSPLFAQDFGSGVGSSSAPDISMDPIQLVPERLSPPQIIPGLSPEAPSATPLLVTDCMRVELCHCSTPIFDPLRYSGWASQRPWPSKSHMCLQHAVWTIAASRSSQFHGMQESLYQETRKMLHGLELDDEYQEIPFRLQQLQAVILVAIYEFTQNQFNRAWATSGRAIRAVQIMRLYCLDDISVAPLNRDQDRVTMEEKRRAFWMAYFIDILFCGIDGIPLTLGESSGSIRLPAAGFEDEGEQPVNQPYLSELVTASATSTENPMTECIIFATLWAEIISNSNQGKDKNDGAIGSTDYYERFATTLKHRSDLFFKCYSPSKVQADPLLFFAGLLAHCTTLSFGRIATLNQVSSGGLWGQLVSDHEPMISHAADEIGRLLELFPRVSFLKPPKVIRTQMVKRICYE</sequence>
<dbReference type="CDD" id="cd00067">
    <property type="entry name" value="GAL4"/>
    <property type="match status" value="1"/>
</dbReference>
<evidence type="ECO:0000259" key="8">
    <source>
        <dbReference type="SMART" id="SM00906"/>
    </source>
</evidence>
<dbReference type="PANTHER" id="PTHR47338:SF3">
    <property type="entry name" value="C6 FINGER DOMAIN TRANSCRIPTION FACTOR DBAA-RELATED"/>
    <property type="match status" value="1"/>
</dbReference>
<evidence type="ECO:0000256" key="6">
    <source>
        <dbReference type="ARBA" id="ARBA00023242"/>
    </source>
</evidence>
<dbReference type="GO" id="GO:0008270">
    <property type="term" value="F:zinc ion binding"/>
    <property type="evidence" value="ECO:0007669"/>
    <property type="project" value="InterPro"/>
</dbReference>
<evidence type="ECO:0000256" key="3">
    <source>
        <dbReference type="ARBA" id="ARBA00023015"/>
    </source>
</evidence>